<name>A0A7J3Y0T3_9CREN</name>
<dbReference type="EMBL" id="DRYK01000089">
    <property type="protein sequence ID" value="HHP68517.1"/>
    <property type="molecule type" value="Genomic_DNA"/>
</dbReference>
<reference evidence="1" key="1">
    <citation type="journal article" date="2020" name="mSystems">
        <title>Genome- and Community-Level Interaction Insights into Carbon Utilization and Element Cycling Functions of Hydrothermarchaeota in Hydrothermal Sediment.</title>
        <authorList>
            <person name="Zhou Z."/>
            <person name="Liu Y."/>
            <person name="Xu W."/>
            <person name="Pan J."/>
            <person name="Luo Z.H."/>
            <person name="Li M."/>
        </authorList>
    </citation>
    <scope>NUCLEOTIDE SEQUENCE [LARGE SCALE GENOMIC DNA]</scope>
    <source>
        <strain evidence="1">SpSt-110</strain>
    </source>
</reference>
<gene>
    <name evidence="1" type="ORF">ENM60_07050</name>
</gene>
<organism evidence="1">
    <name type="scientific">Thermogladius calderae</name>
    <dbReference type="NCBI Taxonomy" id="1200300"/>
    <lineage>
        <taxon>Archaea</taxon>
        <taxon>Thermoproteota</taxon>
        <taxon>Thermoprotei</taxon>
        <taxon>Desulfurococcales</taxon>
        <taxon>Desulfurococcaceae</taxon>
        <taxon>Thermogladius</taxon>
    </lineage>
</organism>
<accession>A0A7J3Y0T3</accession>
<dbReference type="AlphaFoldDB" id="A0A7J3Y0T3"/>
<evidence type="ECO:0008006" key="2">
    <source>
        <dbReference type="Google" id="ProtNLM"/>
    </source>
</evidence>
<protein>
    <recommendedName>
        <fullName evidence="2">Polymerase nucleotidyl transferase domain-containing protein</fullName>
    </recommendedName>
</protein>
<sequence length="329" mass="37301">MLHTTVLDHYYLRLRNDCYAVVVGNYHEYYMILSYIKYCPSKTLSVWRDRSSFLERVISKYDAGEVRKTSLKQAYIPFYDSNIPYVTSSDVIEIYNPVKRAEEIIMRANDELEATALAMIDSLLEAVKPLTIGVTGSLLPSIHNPKVSDIDLILYGWESSTSAIEFVTENKDLFPGFTGGRLEAWVEANASATGLTRREVMKFYRSYRRGVYSGREYSIMYNSGLSSSLINKPYYKTLGVSAIQTEFEGGVYALDYPVRGFVSDWRLLEGVEPPMDICEILSFEALYIPLFYEGGKGIVKGVLQCSNTEGCCRLLVGGYEYKGFAKWAE</sequence>
<comment type="caution">
    <text evidence="1">The sequence shown here is derived from an EMBL/GenBank/DDBJ whole genome shotgun (WGS) entry which is preliminary data.</text>
</comment>
<evidence type="ECO:0000313" key="1">
    <source>
        <dbReference type="EMBL" id="HHP68517.1"/>
    </source>
</evidence>
<proteinExistence type="predicted"/>